<dbReference type="InterPro" id="IPR000683">
    <property type="entry name" value="Gfo/Idh/MocA-like_OxRdtase_N"/>
</dbReference>
<comment type="caution">
    <text evidence="3">The sequence shown here is derived from an EMBL/GenBank/DDBJ whole genome shotgun (WGS) entry which is preliminary data.</text>
</comment>
<dbReference type="EMBL" id="ALJF01000012">
    <property type="protein sequence ID" value="EKF58661.1"/>
    <property type="molecule type" value="Genomic_DNA"/>
</dbReference>
<proteinExistence type="predicted"/>
<dbReference type="PANTHER" id="PTHR43249">
    <property type="entry name" value="UDP-N-ACETYL-2-AMINO-2-DEOXY-D-GLUCURONATE OXIDASE"/>
    <property type="match status" value="1"/>
</dbReference>
<dbReference type="RefSeq" id="WP_006727092.1">
    <property type="nucleotide sequence ID" value="NZ_ALJF01000012.1"/>
</dbReference>
<dbReference type="Pfam" id="PF01408">
    <property type="entry name" value="GFO_IDH_MocA"/>
    <property type="match status" value="1"/>
</dbReference>
<dbReference type="STRING" id="1156935.QWE_15496"/>
<dbReference type="AlphaFoldDB" id="K2QCC3"/>
<dbReference type="PATRIC" id="fig|1156935.5.peg.3146"/>
<name>K2QCC3_9HYPH</name>
<dbReference type="GO" id="GO:0000166">
    <property type="term" value="F:nucleotide binding"/>
    <property type="evidence" value="ECO:0007669"/>
    <property type="project" value="InterPro"/>
</dbReference>
<evidence type="ECO:0000259" key="1">
    <source>
        <dbReference type="Pfam" id="PF01408"/>
    </source>
</evidence>
<dbReference type="Pfam" id="PF22725">
    <property type="entry name" value="GFO_IDH_MocA_C3"/>
    <property type="match status" value="1"/>
</dbReference>
<dbReference type="InterPro" id="IPR036291">
    <property type="entry name" value="NAD(P)-bd_dom_sf"/>
</dbReference>
<dbReference type="OrthoDB" id="9781031at2"/>
<dbReference type="eggNOG" id="COG0673">
    <property type="taxonomic scope" value="Bacteria"/>
</dbReference>
<dbReference type="SUPFAM" id="SSF55347">
    <property type="entry name" value="Glyceraldehyde-3-phosphate dehydrogenase-like, C-terminal domain"/>
    <property type="match status" value="1"/>
</dbReference>
<evidence type="ECO:0000313" key="3">
    <source>
        <dbReference type="EMBL" id="EKF58661.1"/>
    </source>
</evidence>
<dbReference type="InterPro" id="IPR052515">
    <property type="entry name" value="Gfo/Idh/MocA_Oxidoreductase"/>
</dbReference>
<dbReference type="SUPFAM" id="SSF51735">
    <property type="entry name" value="NAD(P)-binding Rossmann-fold domains"/>
    <property type="match status" value="1"/>
</dbReference>
<organism evidence="3 4">
    <name type="scientific">Agrobacterium albertimagni AOL15</name>
    <dbReference type="NCBI Taxonomy" id="1156935"/>
    <lineage>
        <taxon>Bacteria</taxon>
        <taxon>Pseudomonadati</taxon>
        <taxon>Pseudomonadota</taxon>
        <taxon>Alphaproteobacteria</taxon>
        <taxon>Hyphomicrobiales</taxon>
        <taxon>Rhizobiaceae</taxon>
        <taxon>Rhizobium/Agrobacterium group</taxon>
        <taxon>Agrobacterium</taxon>
    </lineage>
</organism>
<sequence>MNDRIKVAVLGAGIGKSHILGYAELSDLYEVVGVCDLDPEKAEAGAKLAQGARPLTAVADVFSDKSIDLVDICLPPHLHASMTIAALDAGKHVVCEKPIAGSMADIRRILAAAQRAGRQVFPVFQYRYGAGYRAAHALKDKAMLGKPYVMALETHWQRGTDYYVERWRGSWHGELGGAIVSHAIHAHNLVTLLAGNIRSVAAFLDTRVNPIETEDCAAISMKTSEGALVTSSITLGAAGSKSRFRACFEQVTITSGIEPYHVGAGPWAFEATDPAQQAEFDAVLAGVPHVADRFAGQFADIYHWLRGMPDLYLPTFQEAEHSIDLITAIYESARSSRIVDLPLPHDHGLMEGWQPQVSGHDVLGHRPPAIGMMGTASSV</sequence>
<dbReference type="Proteomes" id="UP000007123">
    <property type="component" value="Unassembled WGS sequence"/>
</dbReference>
<gene>
    <name evidence="3" type="ORF">QWE_15496</name>
</gene>
<evidence type="ECO:0000313" key="4">
    <source>
        <dbReference type="Proteomes" id="UP000007123"/>
    </source>
</evidence>
<feature type="domain" description="Gfo/Idh/MocA-like oxidoreductase N-terminal" evidence="1">
    <location>
        <begin position="5"/>
        <end position="121"/>
    </location>
</feature>
<dbReference type="Gene3D" id="3.30.360.10">
    <property type="entry name" value="Dihydrodipicolinate Reductase, domain 2"/>
    <property type="match status" value="1"/>
</dbReference>
<dbReference type="PANTHER" id="PTHR43249:SF1">
    <property type="entry name" value="D-GLUCOSIDE 3-DEHYDROGENASE"/>
    <property type="match status" value="1"/>
</dbReference>
<dbReference type="Gene3D" id="3.40.50.720">
    <property type="entry name" value="NAD(P)-binding Rossmann-like Domain"/>
    <property type="match status" value="1"/>
</dbReference>
<accession>K2QCC3</accession>
<keyword evidence="4" id="KW-1185">Reference proteome</keyword>
<reference evidence="3 4" key="1">
    <citation type="journal article" date="2012" name="J. Bacteriol.">
        <title>Draft Genome Sequence of Agrobacterium albertimagni Strain AOL15.</title>
        <authorList>
            <person name="Trimble W.L."/>
            <person name="Phung le T."/>
            <person name="Meyer F."/>
            <person name="Gilbert J.A."/>
            <person name="Silver S."/>
        </authorList>
    </citation>
    <scope>NUCLEOTIDE SEQUENCE [LARGE SCALE GENOMIC DNA]</scope>
    <source>
        <strain evidence="3 4">AOL15</strain>
    </source>
</reference>
<feature type="domain" description="GFO/IDH/MocA-like oxidoreductase" evidence="2">
    <location>
        <begin position="132"/>
        <end position="250"/>
    </location>
</feature>
<evidence type="ECO:0000259" key="2">
    <source>
        <dbReference type="Pfam" id="PF22725"/>
    </source>
</evidence>
<dbReference type="InterPro" id="IPR055170">
    <property type="entry name" value="GFO_IDH_MocA-like_dom"/>
</dbReference>
<protein>
    <submittedName>
        <fullName evidence="3">Oxidoreductase</fullName>
    </submittedName>
</protein>